<dbReference type="InterPro" id="IPR036908">
    <property type="entry name" value="RlpA-like_sf"/>
</dbReference>
<keyword evidence="4" id="KW-1185">Reference proteome</keyword>
<dbReference type="EMBL" id="AVOT02010592">
    <property type="protein sequence ID" value="MBW0490450.1"/>
    <property type="molecule type" value="Genomic_DNA"/>
</dbReference>
<reference evidence="3" key="1">
    <citation type="submission" date="2021-03" db="EMBL/GenBank/DDBJ databases">
        <title>Draft genome sequence of rust myrtle Austropuccinia psidii MF-1, a brazilian biotype.</title>
        <authorList>
            <person name="Quecine M.C."/>
            <person name="Pachon D.M.R."/>
            <person name="Bonatelli M.L."/>
            <person name="Correr F.H."/>
            <person name="Franceschini L.M."/>
            <person name="Leite T.F."/>
            <person name="Margarido G.R.A."/>
            <person name="Almeida C.A."/>
            <person name="Ferrarezi J.A."/>
            <person name="Labate C.A."/>
        </authorList>
    </citation>
    <scope>NUCLEOTIDE SEQUENCE</scope>
    <source>
        <strain evidence="3">MF-1</strain>
    </source>
</reference>
<organism evidence="3 4">
    <name type="scientific">Austropuccinia psidii MF-1</name>
    <dbReference type="NCBI Taxonomy" id="1389203"/>
    <lineage>
        <taxon>Eukaryota</taxon>
        <taxon>Fungi</taxon>
        <taxon>Dikarya</taxon>
        <taxon>Basidiomycota</taxon>
        <taxon>Pucciniomycotina</taxon>
        <taxon>Pucciniomycetes</taxon>
        <taxon>Pucciniales</taxon>
        <taxon>Sphaerophragmiaceae</taxon>
        <taxon>Austropuccinia</taxon>
    </lineage>
</organism>
<evidence type="ECO:0000256" key="2">
    <source>
        <dbReference type="SAM" id="MobiDB-lite"/>
    </source>
</evidence>
<dbReference type="PANTHER" id="PTHR31836:SF25">
    <property type="entry name" value="RLPA-LIKE PROTEIN DOUBLE-PSI BETA-BARREL DOMAIN-CONTAINING PROTEIN"/>
    <property type="match status" value="1"/>
</dbReference>
<dbReference type="AlphaFoldDB" id="A0A9Q3H5Y3"/>
<keyword evidence="1" id="KW-0732">Signal</keyword>
<dbReference type="PANTHER" id="PTHR31836">
    <property type="match status" value="1"/>
</dbReference>
<accession>A0A9Q3H5Y3</accession>
<sequence length="457" mass="48721">MGKRGQWVRNVFSDDDGDRRTTPLRADIKCLQFPRLFPVATLATPHFFKHESSAMMTSFALRSLIAFASLHIGVQSARIPSSARLHRRFTFVARPAPEQWQNSTYEDYDEFRFRYLTLGCHQKKENQSFYETCCHPRLKNQTLDSIPVECQLDPQSLIMAHEYIMNSTQGKAEITSGMGKPVYVKKGSIRALQPELGHNSSSPPTSQQVAQLLQAQSKIKSLSNSSSILNDTLATSNTTSPVTPVNHASTSHVELKSPKDVIDQAASAKIAAEQTASDKAAADQAAADQAAADQAAFQKKASDEAAKKAASDEAAKKAASTQSDNTKDVASQVLNTASQATSSATSLSGVSQVYGGDGSAKGTFFYQEGAAGACGNVNSDSTPLVALPTDLYANGVHCGKSVLIKNTANGKTVVAKVQDMCPGCPSADSLDLSTGAYDAIGAQSTGVLPIQWGFISN</sequence>
<evidence type="ECO:0000256" key="1">
    <source>
        <dbReference type="ARBA" id="ARBA00022729"/>
    </source>
</evidence>
<dbReference type="InterPro" id="IPR051477">
    <property type="entry name" value="Expansin_CellWall"/>
</dbReference>
<feature type="region of interest" description="Disordered" evidence="2">
    <location>
        <begin position="235"/>
        <end position="257"/>
    </location>
</feature>
<name>A0A9Q3H5Y3_9BASI</name>
<feature type="compositionally biased region" description="Polar residues" evidence="2">
    <location>
        <begin position="235"/>
        <end position="252"/>
    </location>
</feature>
<dbReference type="Gene3D" id="2.40.40.10">
    <property type="entry name" value="RlpA-like domain"/>
    <property type="match status" value="1"/>
</dbReference>
<dbReference type="OrthoDB" id="406505at2759"/>
<dbReference type="SUPFAM" id="SSF50685">
    <property type="entry name" value="Barwin-like endoglucanases"/>
    <property type="match status" value="1"/>
</dbReference>
<gene>
    <name evidence="3" type="ORF">O181_030165</name>
</gene>
<evidence type="ECO:0000313" key="3">
    <source>
        <dbReference type="EMBL" id="MBW0490450.1"/>
    </source>
</evidence>
<evidence type="ECO:0008006" key="5">
    <source>
        <dbReference type="Google" id="ProtNLM"/>
    </source>
</evidence>
<protein>
    <recommendedName>
        <fullName evidence="5">RlpA-like protein double-psi beta-barrel domain-containing protein</fullName>
    </recommendedName>
</protein>
<proteinExistence type="predicted"/>
<comment type="caution">
    <text evidence="3">The sequence shown here is derived from an EMBL/GenBank/DDBJ whole genome shotgun (WGS) entry which is preliminary data.</text>
</comment>
<dbReference type="CDD" id="cd22191">
    <property type="entry name" value="DPBB_RlpA_EXP_N-like"/>
    <property type="match status" value="1"/>
</dbReference>
<dbReference type="Proteomes" id="UP000765509">
    <property type="component" value="Unassembled WGS sequence"/>
</dbReference>
<evidence type="ECO:0000313" key="4">
    <source>
        <dbReference type="Proteomes" id="UP000765509"/>
    </source>
</evidence>